<dbReference type="InterPro" id="IPR027417">
    <property type="entry name" value="P-loop_NTPase"/>
</dbReference>
<dbReference type="PROSITE" id="PS00676">
    <property type="entry name" value="SIGMA54_INTERACT_2"/>
    <property type="match status" value="1"/>
</dbReference>
<dbReference type="PROSITE" id="PS00675">
    <property type="entry name" value="SIGMA54_INTERACT_1"/>
    <property type="match status" value="1"/>
</dbReference>
<dbReference type="SMART" id="SM00091">
    <property type="entry name" value="PAS"/>
    <property type="match status" value="1"/>
</dbReference>
<keyword evidence="11" id="KW-1185">Reference proteome</keyword>
<dbReference type="SUPFAM" id="SSF55785">
    <property type="entry name" value="PYP-like sensor domain (PAS domain)"/>
    <property type="match status" value="1"/>
</dbReference>
<organism evidence="10 11">
    <name type="scientific">Acidaminobacter hydrogenoformans DSM 2784</name>
    <dbReference type="NCBI Taxonomy" id="1120920"/>
    <lineage>
        <taxon>Bacteria</taxon>
        <taxon>Bacillati</taxon>
        <taxon>Bacillota</taxon>
        <taxon>Clostridia</taxon>
        <taxon>Peptostreptococcales</taxon>
        <taxon>Acidaminobacteraceae</taxon>
        <taxon>Acidaminobacter</taxon>
    </lineage>
</organism>
<accession>A0A1G5S0I4</accession>
<sequence>MKQFDADFYISILEASHDEIYVTDGDGFAVYCNKTFESNYGLTREEIMGKHISFLLDNQYCDQSPLPMVIEHKKEVSIRQKTKMGKTLLITATPSFDENGKIELIVENCRDVTEMEAIKADLEHTKEQMNRYKSEIDELRRNELKDTENLIVNNAKMKAITDMIDRLSTIHSTILISGESGTGKSILAKYIHSKSMRSDGPFITINCAAIPSNLLESELFGYVSGAFTGADKKGKVGLVELADGGTLFLDEIGEVPLSLQAKFLELIQDKRFIPVGATKPKSIDVRIISATNADLMSLVKAKRFREDLYYRLKVVDLQIPPLRERKEDLKDMALLFLNKYNKEYKLNRVISGGCMDILQNYRWPGNVRELQHVIEQLVVTVPGKVIEPHDLPMHLFRDALVPIDPAQSELPALNSALEEIEKTLILKAFEHFGSSYKAAKALHISQSKASRLYRKYTE</sequence>
<dbReference type="NCBIfam" id="TIGR00229">
    <property type="entry name" value="sensory_box"/>
    <property type="match status" value="1"/>
</dbReference>
<dbReference type="InterPro" id="IPR025943">
    <property type="entry name" value="Sigma_54_int_dom_ATP-bd_2"/>
</dbReference>
<evidence type="ECO:0000256" key="2">
    <source>
        <dbReference type="ARBA" id="ARBA00022840"/>
    </source>
</evidence>
<dbReference type="EMBL" id="FMWL01000009">
    <property type="protein sequence ID" value="SCZ79915.1"/>
    <property type="molecule type" value="Genomic_DNA"/>
</dbReference>
<protein>
    <submittedName>
        <fullName evidence="10">PAS domain S-box-containing protein</fullName>
    </submittedName>
</protein>
<keyword evidence="3" id="KW-0805">Transcription regulation</keyword>
<dbReference type="GO" id="GO:0003677">
    <property type="term" value="F:DNA binding"/>
    <property type="evidence" value="ECO:0007669"/>
    <property type="project" value="UniProtKB-KW"/>
</dbReference>
<dbReference type="AlphaFoldDB" id="A0A1G5S0I4"/>
<dbReference type="RefSeq" id="WP_092591078.1">
    <property type="nucleotide sequence ID" value="NZ_FMWL01000009.1"/>
</dbReference>
<dbReference type="STRING" id="1120920.SAMN03080599_02011"/>
<evidence type="ECO:0000259" key="8">
    <source>
        <dbReference type="PROSITE" id="PS50112"/>
    </source>
</evidence>
<proteinExistence type="predicted"/>
<dbReference type="Pfam" id="PF25601">
    <property type="entry name" value="AAA_lid_14"/>
    <property type="match status" value="1"/>
</dbReference>
<keyword evidence="4" id="KW-0238">DNA-binding</keyword>
<dbReference type="PROSITE" id="PS50112">
    <property type="entry name" value="PAS"/>
    <property type="match status" value="1"/>
</dbReference>
<dbReference type="InterPro" id="IPR058031">
    <property type="entry name" value="AAA_lid_NorR"/>
</dbReference>
<dbReference type="Gene3D" id="1.10.10.60">
    <property type="entry name" value="Homeodomain-like"/>
    <property type="match status" value="1"/>
</dbReference>
<dbReference type="Gene3D" id="1.10.8.60">
    <property type="match status" value="1"/>
</dbReference>
<dbReference type="Pfam" id="PF13426">
    <property type="entry name" value="PAS_9"/>
    <property type="match status" value="1"/>
</dbReference>
<dbReference type="InterPro" id="IPR000014">
    <property type="entry name" value="PAS"/>
</dbReference>
<dbReference type="PROSITE" id="PS50113">
    <property type="entry name" value="PAC"/>
    <property type="match status" value="1"/>
</dbReference>
<keyword evidence="2" id="KW-0067">ATP-binding</keyword>
<keyword evidence="5" id="KW-0804">Transcription</keyword>
<dbReference type="InterPro" id="IPR025944">
    <property type="entry name" value="Sigma_54_int_dom_CS"/>
</dbReference>
<dbReference type="InterPro" id="IPR035965">
    <property type="entry name" value="PAS-like_dom_sf"/>
</dbReference>
<dbReference type="PANTHER" id="PTHR32071:SF57">
    <property type="entry name" value="C4-DICARBOXYLATE TRANSPORT TRANSCRIPTIONAL REGULATORY PROTEIN DCTD"/>
    <property type="match status" value="1"/>
</dbReference>
<dbReference type="InterPro" id="IPR000700">
    <property type="entry name" value="PAS-assoc_C"/>
</dbReference>
<dbReference type="FunFam" id="3.40.50.300:FF:000006">
    <property type="entry name" value="DNA-binding transcriptional regulator NtrC"/>
    <property type="match status" value="1"/>
</dbReference>
<evidence type="ECO:0000256" key="6">
    <source>
        <dbReference type="SAM" id="Coils"/>
    </source>
</evidence>
<dbReference type="Pfam" id="PF00158">
    <property type="entry name" value="Sigma54_activat"/>
    <property type="match status" value="1"/>
</dbReference>
<dbReference type="Gene3D" id="3.40.50.300">
    <property type="entry name" value="P-loop containing nucleotide triphosphate hydrolases"/>
    <property type="match status" value="1"/>
</dbReference>
<dbReference type="InterPro" id="IPR002078">
    <property type="entry name" value="Sigma_54_int"/>
</dbReference>
<dbReference type="GO" id="GO:0005524">
    <property type="term" value="F:ATP binding"/>
    <property type="evidence" value="ECO:0007669"/>
    <property type="project" value="UniProtKB-KW"/>
</dbReference>
<dbReference type="CDD" id="cd00009">
    <property type="entry name" value="AAA"/>
    <property type="match status" value="1"/>
</dbReference>
<feature type="domain" description="PAC" evidence="9">
    <location>
        <begin position="72"/>
        <end position="124"/>
    </location>
</feature>
<dbReference type="Gene3D" id="3.30.450.20">
    <property type="entry name" value="PAS domain"/>
    <property type="match status" value="1"/>
</dbReference>
<gene>
    <name evidence="10" type="ORF">SAMN03080599_02011</name>
</gene>
<dbReference type="SMART" id="SM00382">
    <property type="entry name" value="AAA"/>
    <property type="match status" value="1"/>
</dbReference>
<dbReference type="PROSITE" id="PS50045">
    <property type="entry name" value="SIGMA54_INTERACT_4"/>
    <property type="match status" value="1"/>
</dbReference>
<dbReference type="OrthoDB" id="9803970at2"/>
<evidence type="ECO:0000313" key="10">
    <source>
        <dbReference type="EMBL" id="SCZ79915.1"/>
    </source>
</evidence>
<evidence type="ECO:0000313" key="11">
    <source>
        <dbReference type="Proteomes" id="UP000199208"/>
    </source>
</evidence>
<dbReference type="PROSITE" id="PS00688">
    <property type="entry name" value="SIGMA54_INTERACT_3"/>
    <property type="match status" value="1"/>
</dbReference>
<name>A0A1G5S0I4_9FIRM</name>
<evidence type="ECO:0000256" key="5">
    <source>
        <dbReference type="ARBA" id="ARBA00023163"/>
    </source>
</evidence>
<keyword evidence="6" id="KW-0175">Coiled coil</keyword>
<feature type="coiled-coil region" evidence="6">
    <location>
        <begin position="115"/>
        <end position="149"/>
    </location>
</feature>
<dbReference type="SUPFAM" id="SSF52540">
    <property type="entry name" value="P-loop containing nucleoside triphosphate hydrolases"/>
    <property type="match status" value="1"/>
</dbReference>
<feature type="domain" description="PAS" evidence="8">
    <location>
        <begin position="5"/>
        <end position="57"/>
    </location>
</feature>
<feature type="domain" description="Sigma-54 factor interaction" evidence="7">
    <location>
        <begin position="150"/>
        <end position="379"/>
    </location>
</feature>
<reference evidence="10 11" key="1">
    <citation type="submission" date="2016-10" db="EMBL/GenBank/DDBJ databases">
        <authorList>
            <person name="de Groot N.N."/>
        </authorList>
    </citation>
    <scope>NUCLEOTIDE SEQUENCE [LARGE SCALE GENOMIC DNA]</scope>
    <source>
        <strain evidence="10 11">DSM 2784</strain>
    </source>
</reference>
<evidence type="ECO:0000259" key="7">
    <source>
        <dbReference type="PROSITE" id="PS50045"/>
    </source>
</evidence>
<evidence type="ECO:0000256" key="4">
    <source>
        <dbReference type="ARBA" id="ARBA00023125"/>
    </source>
</evidence>
<evidence type="ECO:0000259" key="9">
    <source>
        <dbReference type="PROSITE" id="PS50113"/>
    </source>
</evidence>
<dbReference type="GO" id="GO:0006355">
    <property type="term" value="P:regulation of DNA-templated transcription"/>
    <property type="evidence" value="ECO:0007669"/>
    <property type="project" value="InterPro"/>
</dbReference>
<dbReference type="PANTHER" id="PTHR32071">
    <property type="entry name" value="TRANSCRIPTIONAL REGULATORY PROTEIN"/>
    <property type="match status" value="1"/>
</dbReference>
<dbReference type="CDD" id="cd00130">
    <property type="entry name" value="PAS"/>
    <property type="match status" value="1"/>
</dbReference>
<keyword evidence="1" id="KW-0547">Nucleotide-binding</keyword>
<dbReference type="Proteomes" id="UP000199208">
    <property type="component" value="Unassembled WGS sequence"/>
</dbReference>
<dbReference type="InterPro" id="IPR003593">
    <property type="entry name" value="AAA+_ATPase"/>
</dbReference>
<evidence type="ECO:0000256" key="3">
    <source>
        <dbReference type="ARBA" id="ARBA00023015"/>
    </source>
</evidence>
<evidence type="ECO:0000256" key="1">
    <source>
        <dbReference type="ARBA" id="ARBA00022741"/>
    </source>
</evidence>
<dbReference type="InterPro" id="IPR025662">
    <property type="entry name" value="Sigma_54_int_dom_ATP-bd_1"/>
</dbReference>